<evidence type="ECO:0000313" key="3">
    <source>
        <dbReference type="Proteomes" id="UP000308181"/>
    </source>
</evidence>
<dbReference type="InterPro" id="IPR011050">
    <property type="entry name" value="Pectin_lyase_fold/virulence"/>
</dbReference>
<dbReference type="SUPFAM" id="SSF51126">
    <property type="entry name" value="Pectin lyase-like"/>
    <property type="match status" value="1"/>
</dbReference>
<gene>
    <name evidence="2" type="ORF">FA046_12250</name>
</gene>
<name>A0A4U1BW47_9SPHI</name>
<evidence type="ECO:0000259" key="1">
    <source>
        <dbReference type="Pfam" id="PF12708"/>
    </source>
</evidence>
<evidence type="ECO:0000313" key="2">
    <source>
        <dbReference type="EMBL" id="TKB97079.1"/>
    </source>
</evidence>
<comment type="caution">
    <text evidence="2">The sequence shown here is derived from an EMBL/GenBank/DDBJ whole genome shotgun (WGS) entry which is preliminary data.</text>
</comment>
<dbReference type="Proteomes" id="UP000308181">
    <property type="component" value="Unassembled WGS sequence"/>
</dbReference>
<dbReference type="AlphaFoldDB" id="A0A4U1BW47"/>
<dbReference type="InterPro" id="IPR024535">
    <property type="entry name" value="RHGA/B-epi-like_pectate_lyase"/>
</dbReference>
<sequence>MKRIDDTIYDLLDTKTDELVTFSKVTLFADGTAMTDGKCDGVIYRKLGNEYFKRNFTGPINVKWFGAKGDGVSNDTSAILLSITTCNNFINPTLLFPFGTYIINSSIDINISNLLFKGENATLDFSGNIQDYAINLFGTSIPYSQSNKKISGFLIKRTGAKAGIGLKLNSVGPGDGGASHIEVSNVGISGFDKGVFLGDRSYLLNFNNIDIFECNTCIFSPVDVFDGGERINFSNSVFFNSLLAIDIRNQFSDFYFNKCSFDYNEKQINVNGSRVHVTNCHIESHTYDLEMSTVSGNGGFLSIVSCTLTNTGVINNGRFCLVGENSHFIFKDSFINNYLTADKIYASGLGNVIIENISSFVIGDNPLISCVQNNLLADSSFEENTIIDDYSISKDTAAIVDKYIGENIKLSISTDNFNSGVKSLYANKVGGQGSLAEFILNVPIGKQKNIGAKLFYKAVNISGYFEIKVYYAFVLNGVVKKQSLILNDNAINIVDNTFRELYFLTEKSLKSLSWANSLLIKFDLIGLNGAGNATSGIYFDDILITEI</sequence>
<dbReference type="EMBL" id="SWBP01000004">
    <property type="protein sequence ID" value="TKB97079.1"/>
    <property type="molecule type" value="Genomic_DNA"/>
</dbReference>
<dbReference type="Gene3D" id="2.160.20.10">
    <property type="entry name" value="Single-stranded right-handed beta-helix, Pectin lyase-like"/>
    <property type="match status" value="1"/>
</dbReference>
<feature type="domain" description="Rhamnogalacturonase A/B/Epimerase-like pectate lyase" evidence="1">
    <location>
        <begin position="60"/>
        <end position="129"/>
    </location>
</feature>
<dbReference type="InterPro" id="IPR012334">
    <property type="entry name" value="Pectin_lyas_fold"/>
</dbReference>
<protein>
    <recommendedName>
        <fullName evidence="1">Rhamnogalacturonase A/B/Epimerase-like pectate lyase domain-containing protein</fullName>
    </recommendedName>
</protein>
<proteinExistence type="predicted"/>
<accession>A0A4U1BW47</accession>
<dbReference type="OrthoDB" id="253409at2"/>
<keyword evidence="3" id="KW-1185">Reference proteome</keyword>
<organism evidence="2 3">
    <name type="scientific">Pedobacter cryophilus</name>
    <dbReference type="NCBI Taxonomy" id="2571271"/>
    <lineage>
        <taxon>Bacteria</taxon>
        <taxon>Pseudomonadati</taxon>
        <taxon>Bacteroidota</taxon>
        <taxon>Sphingobacteriia</taxon>
        <taxon>Sphingobacteriales</taxon>
        <taxon>Sphingobacteriaceae</taxon>
        <taxon>Pedobacter</taxon>
    </lineage>
</organism>
<dbReference type="Pfam" id="PF12708">
    <property type="entry name" value="Pect-lyase_RHGA_epim"/>
    <property type="match status" value="1"/>
</dbReference>
<reference evidence="2 3" key="1">
    <citation type="submission" date="2019-04" db="EMBL/GenBank/DDBJ databases">
        <title>Pedobacter sp. AR-3-17 sp. nov., isolated from Arctic soil.</title>
        <authorList>
            <person name="Dahal R.H."/>
            <person name="Kim D.-U."/>
        </authorList>
    </citation>
    <scope>NUCLEOTIDE SEQUENCE [LARGE SCALE GENOMIC DNA]</scope>
    <source>
        <strain evidence="2 3">AR-3-17</strain>
    </source>
</reference>